<feature type="transmembrane region" description="Helical" evidence="1">
    <location>
        <begin position="7"/>
        <end position="23"/>
    </location>
</feature>
<sequence>MSLLGRLALLFIVIPIVELVLLVELGRRIGLLSTVALVIITGITGATMARLEGLRVFFQFQLEMASGRLPGQAMLDGLSVLIGGA</sequence>
<evidence type="ECO:0000256" key="1">
    <source>
        <dbReference type="SAM" id="Phobius"/>
    </source>
</evidence>
<evidence type="ECO:0000313" key="2">
    <source>
        <dbReference type="EMBL" id="SVD31185.1"/>
    </source>
</evidence>
<dbReference type="GO" id="GO:0016020">
    <property type="term" value="C:membrane"/>
    <property type="evidence" value="ECO:0007669"/>
    <property type="project" value="InterPro"/>
</dbReference>
<gene>
    <name evidence="2" type="ORF">METZ01_LOCUS384039</name>
</gene>
<dbReference type="InterPro" id="IPR007313">
    <property type="entry name" value="FxsA"/>
</dbReference>
<evidence type="ECO:0008006" key="3">
    <source>
        <dbReference type="Google" id="ProtNLM"/>
    </source>
</evidence>
<keyword evidence="1" id="KW-0472">Membrane</keyword>
<keyword evidence="1" id="KW-1133">Transmembrane helix</keyword>
<protein>
    <recommendedName>
        <fullName evidence="3">FxsA cytoplasmic membrane protein</fullName>
    </recommendedName>
</protein>
<dbReference type="NCBIfam" id="NF008528">
    <property type="entry name" value="PRK11463.1-2"/>
    <property type="match status" value="1"/>
</dbReference>
<proteinExistence type="predicted"/>
<dbReference type="PANTHER" id="PTHR35335:SF1">
    <property type="entry name" value="UPF0716 PROTEIN FXSA"/>
    <property type="match status" value="1"/>
</dbReference>
<accession>A0A382UBD8</accession>
<dbReference type="EMBL" id="UINC01142696">
    <property type="protein sequence ID" value="SVD31185.1"/>
    <property type="molecule type" value="Genomic_DNA"/>
</dbReference>
<feature type="transmembrane region" description="Helical" evidence="1">
    <location>
        <begin position="29"/>
        <end position="49"/>
    </location>
</feature>
<feature type="non-terminal residue" evidence="2">
    <location>
        <position position="85"/>
    </location>
</feature>
<dbReference type="Pfam" id="PF04186">
    <property type="entry name" value="FxsA"/>
    <property type="match status" value="1"/>
</dbReference>
<keyword evidence="1" id="KW-0812">Transmembrane</keyword>
<dbReference type="AlphaFoldDB" id="A0A382UBD8"/>
<organism evidence="2">
    <name type="scientific">marine metagenome</name>
    <dbReference type="NCBI Taxonomy" id="408172"/>
    <lineage>
        <taxon>unclassified sequences</taxon>
        <taxon>metagenomes</taxon>
        <taxon>ecological metagenomes</taxon>
    </lineage>
</organism>
<dbReference type="PANTHER" id="PTHR35335">
    <property type="entry name" value="UPF0716 PROTEIN FXSA"/>
    <property type="match status" value="1"/>
</dbReference>
<reference evidence="2" key="1">
    <citation type="submission" date="2018-05" db="EMBL/GenBank/DDBJ databases">
        <authorList>
            <person name="Lanie J.A."/>
            <person name="Ng W.-L."/>
            <person name="Kazmierczak K.M."/>
            <person name="Andrzejewski T.M."/>
            <person name="Davidsen T.M."/>
            <person name="Wayne K.J."/>
            <person name="Tettelin H."/>
            <person name="Glass J.I."/>
            <person name="Rusch D."/>
            <person name="Podicherti R."/>
            <person name="Tsui H.-C.T."/>
            <person name="Winkler M.E."/>
        </authorList>
    </citation>
    <scope>NUCLEOTIDE SEQUENCE</scope>
</reference>
<name>A0A382UBD8_9ZZZZ</name>